<keyword evidence="4 13" id="KW-0732">Signal</keyword>
<feature type="active site" evidence="10">
    <location>
        <position position="275"/>
    </location>
</feature>
<dbReference type="PANTHER" id="PTHR10201:SF213">
    <property type="entry name" value="METALLOENDOPROTEINASE 2-MMP-LIKE"/>
    <property type="match status" value="1"/>
</dbReference>
<feature type="binding site" evidence="11">
    <location>
        <position position="250"/>
    </location>
    <ligand>
        <name>Zn(2+)</name>
        <dbReference type="ChEBI" id="CHEBI:29105"/>
        <label>1</label>
    </ligand>
</feature>
<comment type="cofactor">
    <cofactor evidence="11">
        <name>Ca(2+)</name>
        <dbReference type="ChEBI" id="CHEBI:29108"/>
    </cofactor>
    <text evidence="11">Can bind about 5 Ca(2+) ions per subunit.</text>
</comment>
<dbReference type="InterPro" id="IPR021190">
    <property type="entry name" value="Pept_M10A"/>
</dbReference>
<feature type="binding site" evidence="11">
    <location>
        <position position="227"/>
    </location>
    <ligand>
        <name>Zn(2+)</name>
        <dbReference type="ChEBI" id="CHEBI:29105"/>
        <label>1</label>
    </ligand>
</feature>
<keyword evidence="11" id="KW-0106">Calcium</keyword>
<feature type="binding site" evidence="11">
    <location>
        <position position="292"/>
    </location>
    <ligand>
        <name>Zn(2+)</name>
        <dbReference type="ChEBI" id="CHEBI:29105"/>
        <label>2</label>
        <note>catalytic</note>
    </ligand>
</feature>
<feature type="chain" id="PRO_5035918078" evidence="13">
    <location>
        <begin position="26"/>
        <end position="318"/>
    </location>
</feature>
<dbReference type="InterPro" id="IPR006026">
    <property type="entry name" value="Peptidase_Metallo"/>
</dbReference>
<feature type="binding site" description="in inhibited form" evidence="11">
    <location>
        <position position="122"/>
    </location>
    <ligand>
        <name>Zn(2+)</name>
        <dbReference type="ChEBI" id="CHEBI:29105"/>
        <label>2</label>
        <note>catalytic</note>
    </ligand>
</feature>
<dbReference type="OrthoDB" id="406838at2759"/>
<gene>
    <name evidence="15" type="ORF">OLEA9_A044909</name>
</gene>
<comment type="similarity">
    <text evidence="1">Belongs to the peptidase M10A family. Matrix metalloproteinases (MMPs) subfamily.</text>
</comment>
<dbReference type="GO" id="GO:0030574">
    <property type="term" value="P:collagen catabolic process"/>
    <property type="evidence" value="ECO:0007669"/>
    <property type="project" value="TreeGrafter"/>
</dbReference>
<keyword evidence="6 11" id="KW-0862">Zinc</keyword>
<feature type="binding site" evidence="11">
    <location>
        <position position="255"/>
    </location>
    <ligand>
        <name>Ca(2+)</name>
        <dbReference type="ChEBI" id="CHEBI:29108"/>
        <label>3</label>
    </ligand>
</feature>
<dbReference type="Pfam" id="PF01471">
    <property type="entry name" value="PG_binding_1"/>
    <property type="match status" value="1"/>
</dbReference>
<dbReference type="Gene3D" id="3.40.390.10">
    <property type="entry name" value="Collagenase (Catalytic Domain)"/>
    <property type="match status" value="1"/>
</dbReference>
<proteinExistence type="inferred from homology"/>
<evidence type="ECO:0000313" key="15">
    <source>
        <dbReference type="EMBL" id="CAA3013017.1"/>
    </source>
</evidence>
<feature type="binding site" evidence="11">
    <location>
        <position position="225"/>
    </location>
    <ligand>
        <name>Zn(2+)</name>
        <dbReference type="ChEBI" id="CHEBI:29105"/>
        <label>1</label>
    </ligand>
</feature>
<name>A0A8S0UBK4_OLEEU</name>
<feature type="short sequence motif" description="Cysteine switch" evidence="12">
    <location>
        <begin position="120"/>
        <end position="155"/>
    </location>
</feature>
<keyword evidence="7" id="KW-0482">Metalloprotease</keyword>
<sequence>MALKISALFSFIFLLFLVLFVSCHAKKSERPNNKKPLPFDFIKQLEGCHKGEKIKGIQELKKYLEKYGYLDYHHSRNKTHENDDEFDDLLESAIKTYQFNYHINVTGVLDSETASKMMTPRCGVADIVNGTSRMRAGGMKNQYSHGKGRKSIHTVAHYSFFEGNPRWPPSSTHLTYGFSRSTPAEAREPVSKAFEKWASATHFKFSLAQNVQNANLVIGFYRGNHGDNAPFDGPGGTLAHAFAPTNGRFHYDADESWSVGAIPGRHDLETVALHEIGHLLGLGHSSVEDAIMYARIRDGEIKNLHADDIQGIRALYNV</sequence>
<keyword evidence="9" id="KW-0325">Glycoprotein</keyword>
<evidence type="ECO:0000256" key="12">
    <source>
        <dbReference type="PIRSR" id="PIRSR621190-5"/>
    </source>
</evidence>
<organism evidence="15 16">
    <name type="scientific">Olea europaea subsp. europaea</name>
    <dbReference type="NCBI Taxonomy" id="158383"/>
    <lineage>
        <taxon>Eukaryota</taxon>
        <taxon>Viridiplantae</taxon>
        <taxon>Streptophyta</taxon>
        <taxon>Embryophyta</taxon>
        <taxon>Tracheophyta</taxon>
        <taxon>Spermatophyta</taxon>
        <taxon>Magnoliopsida</taxon>
        <taxon>eudicotyledons</taxon>
        <taxon>Gunneridae</taxon>
        <taxon>Pentapetalae</taxon>
        <taxon>asterids</taxon>
        <taxon>lamiids</taxon>
        <taxon>Lamiales</taxon>
        <taxon>Oleaceae</taxon>
        <taxon>Oleeae</taxon>
        <taxon>Olea</taxon>
    </lineage>
</organism>
<feature type="binding site" evidence="11">
    <location>
        <position position="255"/>
    </location>
    <ligand>
        <name>Ca(2+)</name>
        <dbReference type="ChEBI" id="CHEBI:29108"/>
        <label>1</label>
    </ligand>
</feature>
<evidence type="ECO:0000256" key="8">
    <source>
        <dbReference type="ARBA" id="ARBA00023145"/>
    </source>
</evidence>
<dbReference type="CDD" id="cd04278">
    <property type="entry name" value="ZnMc_MMP"/>
    <property type="match status" value="1"/>
</dbReference>
<dbReference type="SUPFAM" id="SSF55486">
    <property type="entry name" value="Metalloproteases ('zincins'), catalytic domain"/>
    <property type="match status" value="1"/>
</dbReference>
<evidence type="ECO:0000313" key="16">
    <source>
        <dbReference type="Proteomes" id="UP000594638"/>
    </source>
</evidence>
<keyword evidence="8" id="KW-0865">Zymogen</keyword>
<dbReference type="Pfam" id="PF00413">
    <property type="entry name" value="Peptidase_M10"/>
    <property type="match status" value="1"/>
</dbReference>
<comment type="cofactor">
    <cofactor evidence="11">
        <name>Zn(2+)</name>
        <dbReference type="ChEBI" id="CHEBI:29105"/>
    </cofactor>
    <text evidence="11">Binds 2 Zn(2+) ions per subunit.</text>
</comment>
<dbReference type="PROSITE" id="PS51257">
    <property type="entry name" value="PROKAR_LIPOPROTEIN"/>
    <property type="match status" value="1"/>
</dbReference>
<dbReference type="GO" id="GO:0006508">
    <property type="term" value="P:proteolysis"/>
    <property type="evidence" value="ECO:0007669"/>
    <property type="project" value="UniProtKB-KW"/>
</dbReference>
<evidence type="ECO:0000256" key="5">
    <source>
        <dbReference type="ARBA" id="ARBA00022801"/>
    </source>
</evidence>
<feature type="binding site" evidence="11">
    <location>
        <position position="278"/>
    </location>
    <ligand>
        <name>Zn(2+)</name>
        <dbReference type="ChEBI" id="CHEBI:29105"/>
        <label>2</label>
        <note>catalytic</note>
    </ligand>
</feature>
<evidence type="ECO:0000256" key="7">
    <source>
        <dbReference type="ARBA" id="ARBA00023049"/>
    </source>
</evidence>
<dbReference type="InterPro" id="IPR024079">
    <property type="entry name" value="MetalloPept_cat_dom_sf"/>
</dbReference>
<protein>
    <submittedName>
        <fullName evidence="15">Metalloendo ase 2-MMP-like</fullName>
    </submittedName>
</protein>
<keyword evidence="5" id="KW-0378">Hydrolase</keyword>
<evidence type="ECO:0000256" key="11">
    <source>
        <dbReference type="PIRSR" id="PIRSR621190-2"/>
    </source>
</evidence>
<dbReference type="GO" id="GO:0031012">
    <property type="term" value="C:extracellular matrix"/>
    <property type="evidence" value="ECO:0007669"/>
    <property type="project" value="InterPro"/>
</dbReference>
<dbReference type="GO" id="GO:0030198">
    <property type="term" value="P:extracellular matrix organization"/>
    <property type="evidence" value="ECO:0007669"/>
    <property type="project" value="TreeGrafter"/>
</dbReference>
<comment type="caution">
    <text evidence="15">The sequence shown here is derived from an EMBL/GenBank/DDBJ whole genome shotgun (WGS) entry which is preliminary data.</text>
</comment>
<dbReference type="InterPro" id="IPR001818">
    <property type="entry name" value="Pept_M10_metallopeptidase"/>
</dbReference>
<feature type="domain" description="Peptidase metallopeptidase" evidence="14">
    <location>
        <begin position="163"/>
        <end position="318"/>
    </location>
</feature>
<evidence type="ECO:0000259" key="14">
    <source>
        <dbReference type="SMART" id="SM00235"/>
    </source>
</evidence>
<dbReference type="InterPro" id="IPR033739">
    <property type="entry name" value="M10A_MMP"/>
</dbReference>
<dbReference type="PANTHER" id="PTHR10201">
    <property type="entry name" value="MATRIX METALLOPROTEINASE"/>
    <property type="match status" value="1"/>
</dbReference>
<evidence type="ECO:0000256" key="3">
    <source>
        <dbReference type="ARBA" id="ARBA00022723"/>
    </source>
</evidence>
<keyword evidence="2" id="KW-0645">Protease</keyword>
<evidence type="ECO:0000256" key="9">
    <source>
        <dbReference type="ARBA" id="ARBA00023180"/>
    </source>
</evidence>
<evidence type="ECO:0000256" key="2">
    <source>
        <dbReference type="ARBA" id="ARBA00022670"/>
    </source>
</evidence>
<dbReference type="InterPro" id="IPR036365">
    <property type="entry name" value="PGBD-like_sf"/>
</dbReference>
<accession>A0A8S0UBK4</accession>
<keyword evidence="3 11" id="KW-0479">Metal-binding</keyword>
<feature type="binding site" evidence="11">
    <location>
        <position position="252"/>
    </location>
    <ligand>
        <name>Ca(2+)</name>
        <dbReference type="ChEBI" id="CHEBI:29108"/>
        <label>3</label>
    </ligand>
</feature>
<keyword evidence="16" id="KW-1185">Reference proteome</keyword>
<dbReference type="SUPFAM" id="SSF47090">
    <property type="entry name" value="PGBD-like"/>
    <property type="match status" value="1"/>
</dbReference>
<feature type="binding site" evidence="11">
    <location>
        <position position="240"/>
    </location>
    <ligand>
        <name>Zn(2+)</name>
        <dbReference type="ChEBI" id="CHEBI:29105"/>
        <label>1</label>
    </ligand>
</feature>
<dbReference type="FunFam" id="3.40.390.10:FF:000018">
    <property type="entry name" value="Metalloendoproteinase 1"/>
    <property type="match status" value="1"/>
</dbReference>
<dbReference type="AlphaFoldDB" id="A0A8S0UBK4"/>
<dbReference type="EMBL" id="CACTIH010007420">
    <property type="protein sequence ID" value="CAA3013017.1"/>
    <property type="molecule type" value="Genomic_DNA"/>
</dbReference>
<evidence type="ECO:0000256" key="6">
    <source>
        <dbReference type="ARBA" id="ARBA00022833"/>
    </source>
</evidence>
<dbReference type="InterPro" id="IPR002477">
    <property type="entry name" value="Peptidoglycan-bd-like"/>
</dbReference>
<evidence type="ECO:0000256" key="13">
    <source>
        <dbReference type="SAM" id="SignalP"/>
    </source>
</evidence>
<feature type="binding site" evidence="11">
    <location>
        <position position="233"/>
    </location>
    <ligand>
        <name>Ca(2+)</name>
        <dbReference type="ChEBI" id="CHEBI:29108"/>
        <label>3</label>
    </ligand>
</feature>
<dbReference type="GO" id="GO:0008270">
    <property type="term" value="F:zinc ion binding"/>
    <property type="evidence" value="ECO:0007669"/>
    <property type="project" value="InterPro"/>
</dbReference>
<feature type="binding site" evidence="11">
    <location>
        <position position="284"/>
    </location>
    <ligand>
        <name>Zn(2+)</name>
        <dbReference type="ChEBI" id="CHEBI:29105"/>
        <label>2</label>
        <note>catalytic</note>
    </ligand>
</feature>
<dbReference type="Proteomes" id="UP000594638">
    <property type="component" value="Unassembled WGS sequence"/>
</dbReference>
<reference evidence="15 16" key="1">
    <citation type="submission" date="2019-12" db="EMBL/GenBank/DDBJ databases">
        <authorList>
            <person name="Alioto T."/>
            <person name="Alioto T."/>
            <person name="Gomez Garrido J."/>
        </authorList>
    </citation>
    <scope>NUCLEOTIDE SEQUENCE [LARGE SCALE GENOMIC DNA]</scope>
</reference>
<evidence type="ECO:0000256" key="10">
    <source>
        <dbReference type="PIRSR" id="PIRSR621190-1"/>
    </source>
</evidence>
<feature type="signal peptide" evidence="13">
    <location>
        <begin position="1"/>
        <end position="25"/>
    </location>
</feature>
<evidence type="ECO:0000256" key="1">
    <source>
        <dbReference type="ARBA" id="ARBA00009614"/>
    </source>
</evidence>
<dbReference type="Gramene" id="OE9A044909T1">
    <property type="protein sequence ID" value="OE9A044909C1"/>
    <property type="gene ID" value="OE9A044909"/>
</dbReference>
<feature type="binding site" evidence="11">
    <location>
        <position position="274"/>
    </location>
    <ligand>
        <name>Zn(2+)</name>
        <dbReference type="ChEBI" id="CHEBI:29105"/>
        <label>2</label>
        <note>catalytic</note>
    </ligand>
</feature>
<dbReference type="PRINTS" id="PR00138">
    <property type="entry name" value="MATRIXIN"/>
</dbReference>
<dbReference type="SMART" id="SM00235">
    <property type="entry name" value="ZnMc"/>
    <property type="match status" value="1"/>
</dbReference>
<evidence type="ECO:0000256" key="4">
    <source>
        <dbReference type="ARBA" id="ARBA00022729"/>
    </source>
</evidence>
<dbReference type="GO" id="GO:0004222">
    <property type="term" value="F:metalloendopeptidase activity"/>
    <property type="evidence" value="ECO:0007669"/>
    <property type="project" value="InterPro"/>
</dbReference>
<feature type="binding site" evidence="11">
    <location>
        <position position="232"/>
    </location>
    <ligand>
        <name>Ca(2+)</name>
        <dbReference type="ChEBI" id="CHEBI:29108"/>
        <label>3</label>
    </ligand>
</feature>